<reference evidence="3 4" key="1">
    <citation type="journal article" date="2015" name="Sci. Rep.">
        <title>Genome of the facultative scuticociliatosis pathogen Pseudocohnilembus persalinus provides insight into its virulence through horizontal gene transfer.</title>
        <authorList>
            <person name="Xiong J."/>
            <person name="Wang G."/>
            <person name="Cheng J."/>
            <person name="Tian M."/>
            <person name="Pan X."/>
            <person name="Warren A."/>
            <person name="Jiang C."/>
            <person name="Yuan D."/>
            <person name="Miao W."/>
        </authorList>
    </citation>
    <scope>NUCLEOTIDE SEQUENCE [LARGE SCALE GENOMIC DNA]</scope>
    <source>
        <strain evidence="3">36N120E</strain>
    </source>
</reference>
<feature type="coiled-coil region" evidence="1">
    <location>
        <begin position="759"/>
        <end position="796"/>
    </location>
</feature>
<feature type="compositionally biased region" description="Low complexity" evidence="2">
    <location>
        <begin position="721"/>
        <end position="736"/>
    </location>
</feature>
<dbReference type="Proteomes" id="UP000054937">
    <property type="component" value="Unassembled WGS sequence"/>
</dbReference>
<organism evidence="3 4">
    <name type="scientific">Pseudocohnilembus persalinus</name>
    <name type="common">Ciliate</name>
    <dbReference type="NCBI Taxonomy" id="266149"/>
    <lineage>
        <taxon>Eukaryota</taxon>
        <taxon>Sar</taxon>
        <taxon>Alveolata</taxon>
        <taxon>Ciliophora</taxon>
        <taxon>Intramacronucleata</taxon>
        <taxon>Oligohymenophorea</taxon>
        <taxon>Scuticociliatia</taxon>
        <taxon>Philasterida</taxon>
        <taxon>Pseudocohnilembidae</taxon>
        <taxon>Pseudocohnilembus</taxon>
    </lineage>
</organism>
<gene>
    <name evidence="3" type="ORF">PPERSA_09207</name>
</gene>
<comment type="caution">
    <text evidence="3">The sequence shown here is derived from an EMBL/GenBank/DDBJ whole genome shotgun (WGS) entry which is preliminary data.</text>
</comment>
<evidence type="ECO:0000256" key="1">
    <source>
        <dbReference type="SAM" id="Coils"/>
    </source>
</evidence>
<protein>
    <submittedName>
        <fullName evidence="3">Uncharacterized protein</fullName>
    </submittedName>
</protein>
<dbReference type="EMBL" id="LDAU01000052">
    <property type="protein sequence ID" value="KRX09323.1"/>
    <property type="molecule type" value="Genomic_DNA"/>
</dbReference>
<keyword evidence="4" id="KW-1185">Reference proteome</keyword>
<feature type="compositionally biased region" description="Low complexity" evidence="2">
    <location>
        <begin position="658"/>
        <end position="687"/>
    </location>
</feature>
<sequence>MHCSCQAQNNQTKNKKLKSFDVCQECFKAKNHKEKISGKINDLNVYTYKKKLVQLKNMVDQCFAIQEKNNIKNQNQNNNLIRHEQDLGKISNFHFTLNRDNLKPVLKELDPKRMINSKEEISHIFREDLIYQNMQQAQQQQLTVTNPDHEILKDLQDSQYYQTKNIIKEKKSLQDQLKQQEIQLKKQQKQKNNNKIIYLPAYLKQQQRNKNLKIRQQDNKISARDHIKRTIEKKINNKNDIKPQSLEKEDKNSFDENYNKSYENYYKNSTNNDNLVEIKEQNLLDSDKNEGYLQIQTINTNSYEQEIQTKKIFHSQNPTQSSSPKQHNSKENQLASKNLIQKKQYNNHPFHSDKNSPKNYNVDTQKRQNDINNNLKSQKQANIQQFSKYLNQSSEQEQQILEIQDENIDIQDESLYNSHITQKNKENLIKFNESLTETDQKEHESNEGSKFFRYSQFLQQQEQAFNTLDNQSQIQRNQNFQKQQPYNNQFSNENTPPQTPKYSKFKTDQRISQIYEKMQKQNSKKILEKKYQQSKTISPIKKTYEAQQIIVLENKIAQKKLQNQINFSKIIQQELEISQQLEDLSQNLTPKRNFQQKNKVKWVKKNNEFQLVKIEEKDSKQAKLQKISSSELFKPILNTINSKQFQNQLNQKQKEQIQSKINPQSPSSSSQQNKKQNNDNFNNYNSDNQISDFQQELQQLNQNNNTSNQNSKRRMSLPIQNSGKNADNLNNNDHNNSFTGELENQSQFLSKQTENNNQKNDYKIKNKQSKNILEQEQKKQIQNQNLQQKLQKVRRKQVIQHKLDKLKPKLMTKRDAIIKQITETHIQLNHKKCDQSI</sequence>
<evidence type="ECO:0000256" key="2">
    <source>
        <dbReference type="SAM" id="MobiDB-lite"/>
    </source>
</evidence>
<evidence type="ECO:0000313" key="3">
    <source>
        <dbReference type="EMBL" id="KRX09323.1"/>
    </source>
</evidence>
<dbReference type="InParanoid" id="A0A0V0R4A9"/>
<dbReference type="AlphaFoldDB" id="A0A0V0R4A9"/>
<proteinExistence type="predicted"/>
<evidence type="ECO:0000313" key="4">
    <source>
        <dbReference type="Proteomes" id="UP000054937"/>
    </source>
</evidence>
<feature type="coiled-coil region" evidence="1">
    <location>
        <begin position="163"/>
        <end position="194"/>
    </location>
</feature>
<name>A0A0V0R4A9_PSEPJ</name>
<feature type="region of interest" description="Disordered" evidence="2">
    <location>
        <begin position="703"/>
        <end position="740"/>
    </location>
</feature>
<feature type="region of interest" description="Disordered" evidence="2">
    <location>
        <begin position="647"/>
        <end position="687"/>
    </location>
</feature>
<accession>A0A0V0R4A9</accession>
<feature type="region of interest" description="Disordered" evidence="2">
    <location>
        <begin position="232"/>
        <end position="254"/>
    </location>
</feature>
<keyword evidence="1" id="KW-0175">Coiled coil</keyword>